<evidence type="ECO:0000256" key="15">
    <source>
        <dbReference type="HAMAP-Rule" id="MF_00283"/>
    </source>
</evidence>
<feature type="binding site" evidence="15">
    <location>
        <position position="462"/>
    </location>
    <ligand>
        <name>Mg(2+)</name>
        <dbReference type="ChEBI" id="CHEBI:18420"/>
        <note>shared with alpha subunit</note>
    </ligand>
</feature>
<dbReference type="InterPro" id="IPR033714">
    <property type="entry name" value="tRNA_bind_bactPheRS"/>
</dbReference>
<dbReference type="InterPro" id="IPR005147">
    <property type="entry name" value="tRNA_synthase_B5-dom"/>
</dbReference>
<dbReference type="Pfam" id="PF03147">
    <property type="entry name" value="FDX-ACB"/>
    <property type="match status" value="1"/>
</dbReference>
<sequence>MKVPFSWLKDYVDIDITAQELTDKLFSCGFEVEELIYVGAEIDRCVVGRIESLEKHPDADKLKICRLNCGEYGSDIQIVTGADNVRAGDVVPVALDGSSLHGGVKIRKGKLRGVESNGMLCSGEELGINDDWYEGADVYGILQLPKDTPLGTDIKKVVGLDDYIFDISVTANRPDCQSVYGIAREVAAILHKQLEPLDLTYEASTFSTCERVNVTVEAPDLCPRYIAHYVRDLKVEKSPQWMRRRLALCGLRSISNVVDITNFILLELGQPMHAFDLSKIERNAVCVRRAHENEKIITLDEKEFTLTPENLVICDGVKPVALAGVMGGLNSGITENTCELLFESAKFERANIRRTSRKLGQKSDSSSRFEKGVDAYTTGIAINRALHLITELHCGLIARDRFDIGETKTEPKVIVTTAQQINALLGIEVPEKEIRDILGRLNFNVKAVRGKLEVTVPAYREDVDGYPDLAEEVIREYGYDHIQGTFMESATVTNGGLNAEQRAEEEVKKLLTAQGCSEIITYSFISPKDYEFIRMADELEKAIKIKNPIGEDMSVMRTTLIPSMLNTLVRNVRRGNESARLYELASVYLAELPLIDQPEERKTLCVGVYGEGEDFYTAKGLFECLAAQAGIRFTYEVAEKPFLHPGKSANILLDGEVVGYLGEFAPDLAAELSLETSLYLGELDYAKVAQTLAGRKKYVALPKFAEVKRDLALVTAESTTCAEVEKVIRESCKYLTDAHLFDVYRGAQVGEGKKSMAFSVTFTPKEKAISPEDADGYVKRILKALHEKVGAELR</sequence>
<dbReference type="InterPro" id="IPR009061">
    <property type="entry name" value="DNA-bd_dom_put_sf"/>
</dbReference>
<dbReference type="InterPro" id="IPR036690">
    <property type="entry name" value="Fdx_antiC-bd_sf"/>
</dbReference>
<evidence type="ECO:0000256" key="11">
    <source>
        <dbReference type="ARBA" id="ARBA00022884"/>
    </source>
</evidence>
<gene>
    <name evidence="15 20" type="primary">pheT</name>
    <name evidence="20" type="ORF">H9741_03855</name>
</gene>
<evidence type="ECO:0000256" key="3">
    <source>
        <dbReference type="ARBA" id="ARBA00011209"/>
    </source>
</evidence>
<comment type="cofactor">
    <cofactor evidence="15">
        <name>Mg(2+)</name>
        <dbReference type="ChEBI" id="CHEBI:18420"/>
    </cofactor>
    <text evidence="15">Binds 2 magnesium ions per tetramer.</text>
</comment>
<dbReference type="NCBIfam" id="TIGR00472">
    <property type="entry name" value="pheT_bact"/>
    <property type="match status" value="1"/>
</dbReference>
<dbReference type="InterPro" id="IPR020825">
    <property type="entry name" value="Phe-tRNA_synthase-like_B3/B4"/>
</dbReference>
<protein>
    <recommendedName>
        <fullName evidence="15">Phenylalanine--tRNA ligase beta subunit</fullName>
        <ecNumber evidence="15">6.1.1.20</ecNumber>
    </recommendedName>
    <alternativeName>
        <fullName evidence="15">Phenylalanyl-tRNA synthetase beta subunit</fullName>
        <shortName evidence="15">PheRS</shortName>
    </alternativeName>
</protein>
<evidence type="ECO:0000256" key="12">
    <source>
        <dbReference type="ARBA" id="ARBA00022917"/>
    </source>
</evidence>
<dbReference type="PANTHER" id="PTHR10947:SF0">
    <property type="entry name" value="PHENYLALANINE--TRNA LIGASE BETA SUBUNIT"/>
    <property type="match status" value="1"/>
</dbReference>
<evidence type="ECO:0000256" key="8">
    <source>
        <dbReference type="ARBA" id="ARBA00022741"/>
    </source>
</evidence>
<dbReference type="SUPFAM" id="SSF54991">
    <property type="entry name" value="Anticodon-binding domain of PheRS"/>
    <property type="match status" value="1"/>
</dbReference>
<dbReference type="AlphaFoldDB" id="A0A9D1V7K0"/>
<proteinExistence type="inferred from homology"/>
<keyword evidence="4 15" id="KW-0963">Cytoplasm</keyword>
<evidence type="ECO:0000256" key="6">
    <source>
        <dbReference type="ARBA" id="ARBA00022598"/>
    </source>
</evidence>
<dbReference type="Gene3D" id="3.30.70.380">
    <property type="entry name" value="Ferrodoxin-fold anticodon-binding domain"/>
    <property type="match status" value="1"/>
</dbReference>
<dbReference type="GO" id="GO:0000287">
    <property type="term" value="F:magnesium ion binding"/>
    <property type="evidence" value="ECO:0007669"/>
    <property type="project" value="UniProtKB-UniRule"/>
</dbReference>
<comment type="subunit">
    <text evidence="3 15">Tetramer of two alpha and two beta subunits.</text>
</comment>
<dbReference type="FunFam" id="2.40.50.140:FF:000045">
    <property type="entry name" value="Phenylalanine--tRNA ligase beta subunit"/>
    <property type="match status" value="1"/>
</dbReference>
<dbReference type="SUPFAM" id="SSF46955">
    <property type="entry name" value="Putative DNA-binding domain"/>
    <property type="match status" value="1"/>
</dbReference>
<comment type="subcellular location">
    <subcellularLocation>
        <location evidence="1 15">Cytoplasm</location>
    </subcellularLocation>
</comment>
<dbReference type="FunFam" id="3.50.40.10:FF:000001">
    <property type="entry name" value="Phenylalanine--tRNA ligase beta subunit"/>
    <property type="match status" value="1"/>
</dbReference>
<dbReference type="SUPFAM" id="SSF55681">
    <property type="entry name" value="Class II aaRS and biotin synthetases"/>
    <property type="match status" value="1"/>
</dbReference>
<dbReference type="SMART" id="SM00874">
    <property type="entry name" value="B5"/>
    <property type="match status" value="1"/>
</dbReference>
<keyword evidence="11 16" id="KW-0694">RNA-binding</keyword>
<dbReference type="Pfam" id="PF01588">
    <property type="entry name" value="tRNA_bind"/>
    <property type="match status" value="1"/>
</dbReference>
<dbReference type="InterPro" id="IPR002547">
    <property type="entry name" value="tRNA-bd_dom"/>
</dbReference>
<accession>A0A9D1V7K0</accession>
<dbReference type="GO" id="GO:0009328">
    <property type="term" value="C:phenylalanine-tRNA ligase complex"/>
    <property type="evidence" value="ECO:0007669"/>
    <property type="project" value="TreeGrafter"/>
</dbReference>
<feature type="binding site" evidence="15">
    <location>
        <position position="472"/>
    </location>
    <ligand>
        <name>Mg(2+)</name>
        <dbReference type="ChEBI" id="CHEBI:18420"/>
        <note>shared with alpha subunit</note>
    </ligand>
</feature>
<evidence type="ECO:0000313" key="21">
    <source>
        <dbReference type="Proteomes" id="UP000824204"/>
    </source>
</evidence>
<evidence type="ECO:0000256" key="1">
    <source>
        <dbReference type="ARBA" id="ARBA00004496"/>
    </source>
</evidence>
<dbReference type="InterPro" id="IPR012340">
    <property type="entry name" value="NA-bd_OB-fold"/>
</dbReference>
<dbReference type="NCBIfam" id="NF045760">
    <property type="entry name" value="YtpR"/>
    <property type="match status" value="1"/>
</dbReference>
<feature type="domain" description="FDX-ACB" evidence="18">
    <location>
        <begin position="702"/>
        <end position="794"/>
    </location>
</feature>
<dbReference type="InterPro" id="IPR005146">
    <property type="entry name" value="B3/B4_tRNA-bd"/>
</dbReference>
<dbReference type="PROSITE" id="PS50886">
    <property type="entry name" value="TRBD"/>
    <property type="match status" value="1"/>
</dbReference>
<evidence type="ECO:0000256" key="10">
    <source>
        <dbReference type="ARBA" id="ARBA00022842"/>
    </source>
</evidence>
<dbReference type="Gene3D" id="3.30.56.10">
    <property type="match status" value="2"/>
</dbReference>
<keyword evidence="13 15" id="KW-0030">Aminoacyl-tRNA synthetase</keyword>
<evidence type="ECO:0000256" key="7">
    <source>
        <dbReference type="ARBA" id="ARBA00022723"/>
    </source>
</evidence>
<keyword evidence="5 16" id="KW-0820">tRNA-binding</keyword>
<organism evidence="20 21">
    <name type="scientific">Candidatus Borkfalkia faecipullorum</name>
    <dbReference type="NCBI Taxonomy" id="2838510"/>
    <lineage>
        <taxon>Bacteria</taxon>
        <taxon>Bacillati</taxon>
        <taxon>Bacillota</taxon>
        <taxon>Clostridia</taxon>
        <taxon>Christensenellales</taxon>
        <taxon>Christensenellaceae</taxon>
        <taxon>Candidatus Borkfalkia</taxon>
    </lineage>
</organism>
<dbReference type="SMART" id="SM00873">
    <property type="entry name" value="B3_4"/>
    <property type="match status" value="1"/>
</dbReference>
<feature type="binding site" evidence="15">
    <location>
        <position position="468"/>
    </location>
    <ligand>
        <name>Mg(2+)</name>
        <dbReference type="ChEBI" id="CHEBI:18420"/>
        <note>shared with alpha subunit</note>
    </ligand>
</feature>
<dbReference type="InterPro" id="IPR005121">
    <property type="entry name" value="Fdx_antiC-bd"/>
</dbReference>
<evidence type="ECO:0000256" key="9">
    <source>
        <dbReference type="ARBA" id="ARBA00022840"/>
    </source>
</evidence>
<comment type="similarity">
    <text evidence="2 15">Belongs to the phenylalanyl-tRNA synthetase beta subunit family. Type 1 subfamily.</text>
</comment>
<evidence type="ECO:0000259" key="18">
    <source>
        <dbReference type="PROSITE" id="PS51447"/>
    </source>
</evidence>
<keyword evidence="6 15" id="KW-0436">Ligase</keyword>
<dbReference type="InterPro" id="IPR004532">
    <property type="entry name" value="Phe-tRNA-ligase_IIc_bsu_bact"/>
</dbReference>
<dbReference type="GO" id="GO:0000049">
    <property type="term" value="F:tRNA binding"/>
    <property type="evidence" value="ECO:0007669"/>
    <property type="project" value="UniProtKB-UniRule"/>
</dbReference>
<dbReference type="SUPFAM" id="SSF56037">
    <property type="entry name" value="PheT/TilS domain"/>
    <property type="match status" value="1"/>
</dbReference>
<dbReference type="GO" id="GO:0004826">
    <property type="term" value="F:phenylalanine-tRNA ligase activity"/>
    <property type="evidence" value="ECO:0007669"/>
    <property type="project" value="UniProtKB-UniRule"/>
</dbReference>
<evidence type="ECO:0000259" key="19">
    <source>
        <dbReference type="PROSITE" id="PS51483"/>
    </source>
</evidence>
<dbReference type="Pfam" id="PF03484">
    <property type="entry name" value="B5"/>
    <property type="match status" value="1"/>
</dbReference>
<evidence type="ECO:0000256" key="16">
    <source>
        <dbReference type="PROSITE-ProRule" id="PRU00209"/>
    </source>
</evidence>
<dbReference type="Gene3D" id="3.30.930.10">
    <property type="entry name" value="Bira Bifunctional Protein, Domain 2"/>
    <property type="match status" value="1"/>
</dbReference>
<dbReference type="GO" id="GO:0005524">
    <property type="term" value="F:ATP binding"/>
    <property type="evidence" value="ECO:0007669"/>
    <property type="project" value="UniProtKB-UniRule"/>
</dbReference>
<dbReference type="InterPro" id="IPR045060">
    <property type="entry name" value="Phe-tRNA-ligase_IIc_bsu"/>
</dbReference>
<dbReference type="CDD" id="cd02796">
    <property type="entry name" value="tRNA_bind_bactPheRS"/>
    <property type="match status" value="1"/>
</dbReference>
<dbReference type="GO" id="GO:0006432">
    <property type="term" value="P:phenylalanyl-tRNA aminoacylation"/>
    <property type="evidence" value="ECO:0007669"/>
    <property type="project" value="UniProtKB-UniRule"/>
</dbReference>
<comment type="caution">
    <text evidence="20">The sequence shown here is derived from an EMBL/GenBank/DDBJ whole genome shotgun (WGS) entry which is preliminary data.</text>
</comment>
<reference evidence="20" key="2">
    <citation type="submission" date="2021-04" db="EMBL/GenBank/DDBJ databases">
        <authorList>
            <person name="Gilroy R."/>
        </authorList>
    </citation>
    <scope>NUCLEOTIDE SEQUENCE</scope>
    <source>
        <strain evidence="20">811</strain>
    </source>
</reference>
<evidence type="ECO:0000256" key="5">
    <source>
        <dbReference type="ARBA" id="ARBA00022555"/>
    </source>
</evidence>
<evidence type="ECO:0000256" key="4">
    <source>
        <dbReference type="ARBA" id="ARBA00022490"/>
    </source>
</evidence>
<dbReference type="HAMAP" id="MF_00283">
    <property type="entry name" value="Phe_tRNA_synth_beta1"/>
    <property type="match status" value="1"/>
</dbReference>
<feature type="domain" description="TRNA-binding" evidence="17">
    <location>
        <begin position="39"/>
        <end position="155"/>
    </location>
</feature>
<dbReference type="EC" id="6.1.1.20" evidence="15"/>
<dbReference type="SUPFAM" id="SSF50249">
    <property type="entry name" value="Nucleic acid-binding proteins"/>
    <property type="match status" value="1"/>
</dbReference>
<dbReference type="SMART" id="SM00896">
    <property type="entry name" value="FDX-ACB"/>
    <property type="match status" value="1"/>
</dbReference>
<evidence type="ECO:0000313" key="20">
    <source>
        <dbReference type="EMBL" id="HIX07581.1"/>
    </source>
</evidence>
<comment type="catalytic activity">
    <reaction evidence="14 15">
        <text>tRNA(Phe) + L-phenylalanine + ATP = L-phenylalanyl-tRNA(Phe) + AMP + diphosphate + H(+)</text>
        <dbReference type="Rhea" id="RHEA:19413"/>
        <dbReference type="Rhea" id="RHEA-COMP:9668"/>
        <dbReference type="Rhea" id="RHEA-COMP:9699"/>
        <dbReference type="ChEBI" id="CHEBI:15378"/>
        <dbReference type="ChEBI" id="CHEBI:30616"/>
        <dbReference type="ChEBI" id="CHEBI:33019"/>
        <dbReference type="ChEBI" id="CHEBI:58095"/>
        <dbReference type="ChEBI" id="CHEBI:78442"/>
        <dbReference type="ChEBI" id="CHEBI:78531"/>
        <dbReference type="ChEBI" id="CHEBI:456215"/>
        <dbReference type="EC" id="6.1.1.20"/>
    </reaction>
</comment>
<dbReference type="Gene3D" id="2.40.50.140">
    <property type="entry name" value="Nucleic acid-binding proteins"/>
    <property type="match status" value="1"/>
</dbReference>
<dbReference type="Gene3D" id="3.50.40.10">
    <property type="entry name" value="Phenylalanyl-trna Synthetase, Chain B, domain 3"/>
    <property type="match status" value="1"/>
</dbReference>
<evidence type="ECO:0000256" key="2">
    <source>
        <dbReference type="ARBA" id="ARBA00008653"/>
    </source>
</evidence>
<evidence type="ECO:0000256" key="13">
    <source>
        <dbReference type="ARBA" id="ARBA00023146"/>
    </source>
</evidence>
<dbReference type="InterPro" id="IPR041616">
    <property type="entry name" value="PheRS_beta_core"/>
</dbReference>
<keyword evidence="10 15" id="KW-0460">Magnesium</keyword>
<dbReference type="EMBL" id="DXFX01000051">
    <property type="protein sequence ID" value="HIX07581.1"/>
    <property type="molecule type" value="Genomic_DNA"/>
</dbReference>
<dbReference type="GO" id="GO:0016740">
    <property type="term" value="F:transferase activity"/>
    <property type="evidence" value="ECO:0007669"/>
    <property type="project" value="UniProtKB-ARBA"/>
</dbReference>
<dbReference type="GO" id="GO:0140096">
    <property type="term" value="F:catalytic activity, acting on a protein"/>
    <property type="evidence" value="ECO:0007669"/>
    <property type="project" value="UniProtKB-ARBA"/>
</dbReference>
<name>A0A9D1V7K0_9FIRM</name>
<feature type="binding site" evidence="15">
    <location>
        <position position="471"/>
    </location>
    <ligand>
        <name>Mg(2+)</name>
        <dbReference type="ChEBI" id="CHEBI:18420"/>
        <note>shared with alpha subunit</note>
    </ligand>
</feature>
<dbReference type="Proteomes" id="UP000824204">
    <property type="component" value="Unassembled WGS sequence"/>
</dbReference>
<keyword evidence="8 15" id="KW-0547">Nucleotide-binding</keyword>
<dbReference type="PANTHER" id="PTHR10947">
    <property type="entry name" value="PHENYLALANYL-TRNA SYNTHETASE BETA CHAIN AND LEUCINE-RICH REPEAT-CONTAINING PROTEIN 47"/>
    <property type="match status" value="1"/>
</dbReference>
<dbReference type="Pfam" id="PF17759">
    <property type="entry name" value="tRNA_synthFbeta"/>
    <property type="match status" value="1"/>
</dbReference>
<dbReference type="InterPro" id="IPR045864">
    <property type="entry name" value="aa-tRNA-synth_II/BPL/LPL"/>
</dbReference>
<feature type="domain" description="B5" evidence="19">
    <location>
        <begin position="409"/>
        <end position="484"/>
    </location>
</feature>
<dbReference type="PROSITE" id="PS51483">
    <property type="entry name" value="B5"/>
    <property type="match status" value="1"/>
</dbReference>
<dbReference type="PROSITE" id="PS51447">
    <property type="entry name" value="FDX_ACB"/>
    <property type="match status" value="1"/>
</dbReference>
<dbReference type="CDD" id="cd00769">
    <property type="entry name" value="PheRS_beta_core"/>
    <property type="match status" value="1"/>
</dbReference>
<keyword evidence="12 15" id="KW-0648">Protein biosynthesis</keyword>
<evidence type="ECO:0000256" key="14">
    <source>
        <dbReference type="ARBA" id="ARBA00049255"/>
    </source>
</evidence>
<reference evidence="20" key="1">
    <citation type="journal article" date="2021" name="PeerJ">
        <title>Extensive microbial diversity within the chicken gut microbiome revealed by metagenomics and culture.</title>
        <authorList>
            <person name="Gilroy R."/>
            <person name="Ravi A."/>
            <person name="Getino M."/>
            <person name="Pursley I."/>
            <person name="Horton D.L."/>
            <person name="Alikhan N.F."/>
            <person name="Baker D."/>
            <person name="Gharbi K."/>
            <person name="Hall N."/>
            <person name="Watson M."/>
            <person name="Adriaenssens E.M."/>
            <person name="Foster-Nyarko E."/>
            <person name="Jarju S."/>
            <person name="Secka A."/>
            <person name="Antonio M."/>
            <person name="Oren A."/>
            <person name="Chaudhuri R.R."/>
            <person name="La Ragione R."/>
            <person name="Hildebrand F."/>
            <person name="Pallen M.J."/>
        </authorList>
    </citation>
    <scope>NUCLEOTIDE SEQUENCE</scope>
    <source>
        <strain evidence="20">811</strain>
    </source>
</reference>
<keyword evidence="9 15" id="KW-0067">ATP-binding</keyword>
<dbReference type="Pfam" id="PF03483">
    <property type="entry name" value="B3_4"/>
    <property type="match status" value="1"/>
</dbReference>
<keyword evidence="7 15" id="KW-0479">Metal-binding</keyword>
<evidence type="ECO:0000259" key="17">
    <source>
        <dbReference type="PROSITE" id="PS50886"/>
    </source>
</evidence>